<dbReference type="Proteomes" id="UP000030588">
    <property type="component" value="Unassembled WGS sequence"/>
</dbReference>
<protein>
    <recommendedName>
        <fullName evidence="3">YolD-like protein</fullName>
    </recommendedName>
</protein>
<gene>
    <name evidence="1" type="ORF">NG54_03505</name>
</gene>
<dbReference type="PANTHER" id="PTHR40051:SF1">
    <property type="entry name" value="YOLD-LIKE FAMILY PROTEIN"/>
    <property type="match status" value="1"/>
</dbReference>
<dbReference type="AlphaFoldDB" id="A0A0A6VFP0"/>
<evidence type="ECO:0000313" key="2">
    <source>
        <dbReference type="Proteomes" id="UP000030588"/>
    </source>
</evidence>
<accession>A0A0A6VFP0</accession>
<dbReference type="OrthoDB" id="1644322at2"/>
<sequence>MIRDRGNKKWVSLMLPEHVEMIKQINIDLDKQEKPILDEDKIQELETRVSYSMKCNLPIDFKIWIDGFEKHISGHVQSIDHIQKRFKLRDMNDNVKYVNFDVIADITIMD</sequence>
<organism evidence="1 2">
    <name type="scientific">Heyndrickxia ginsengihumi</name>
    <dbReference type="NCBI Taxonomy" id="363870"/>
    <lineage>
        <taxon>Bacteria</taxon>
        <taxon>Bacillati</taxon>
        <taxon>Bacillota</taxon>
        <taxon>Bacilli</taxon>
        <taxon>Bacillales</taxon>
        <taxon>Bacillaceae</taxon>
        <taxon>Heyndrickxia</taxon>
    </lineage>
</organism>
<reference evidence="1 2" key="1">
    <citation type="submission" date="2014-10" db="EMBL/GenBank/DDBJ databases">
        <title>Draft genome of phytase producing Bacillus ginsengihumi strain M2.11.</title>
        <authorList>
            <person name="Toymentseva A."/>
            <person name="Boulygina E.A."/>
            <person name="Kazakov S.V."/>
            <person name="Kayumov I."/>
            <person name="Suleimanova A.D."/>
            <person name="Mardanova A.M."/>
            <person name="Maria S.N."/>
            <person name="Sergey M.Y."/>
            <person name="Sharipova M.R."/>
        </authorList>
    </citation>
    <scope>NUCLEOTIDE SEQUENCE [LARGE SCALE GENOMIC DNA]</scope>
    <source>
        <strain evidence="1 2">M2.11</strain>
    </source>
</reference>
<proteinExistence type="predicted"/>
<dbReference type="STRING" id="363870.NG54_03505"/>
<dbReference type="InterPro" id="IPR014962">
    <property type="entry name" value="YolD"/>
</dbReference>
<dbReference type="PANTHER" id="PTHR40051">
    <property type="entry name" value="IG HYPOTHETICAL 15966"/>
    <property type="match status" value="1"/>
</dbReference>
<evidence type="ECO:0000313" key="1">
    <source>
        <dbReference type="EMBL" id="KHD86386.1"/>
    </source>
</evidence>
<dbReference type="EMBL" id="JRUN01000006">
    <property type="protein sequence ID" value="KHD86386.1"/>
    <property type="molecule type" value="Genomic_DNA"/>
</dbReference>
<dbReference type="Pfam" id="PF08863">
    <property type="entry name" value="YolD"/>
    <property type="match status" value="1"/>
</dbReference>
<name>A0A0A6VFP0_9BACI</name>
<dbReference type="RefSeq" id="WP_035353238.1">
    <property type="nucleotide sequence ID" value="NZ_JRUN01000006.1"/>
</dbReference>
<comment type="caution">
    <text evidence="1">The sequence shown here is derived from an EMBL/GenBank/DDBJ whole genome shotgun (WGS) entry which is preliminary data.</text>
</comment>
<evidence type="ECO:0008006" key="3">
    <source>
        <dbReference type="Google" id="ProtNLM"/>
    </source>
</evidence>